<organism evidence="4 5">
    <name type="scientific">Brooklawnia cerclae</name>
    <dbReference type="NCBI Taxonomy" id="349934"/>
    <lineage>
        <taxon>Bacteria</taxon>
        <taxon>Bacillati</taxon>
        <taxon>Actinomycetota</taxon>
        <taxon>Actinomycetes</taxon>
        <taxon>Propionibacteriales</taxon>
        <taxon>Propionibacteriaceae</taxon>
        <taxon>Brooklawnia</taxon>
    </lineage>
</organism>
<dbReference type="PANTHER" id="PTHR43775:SF37">
    <property type="entry name" value="SI:DKEY-61P9.11"/>
    <property type="match status" value="1"/>
</dbReference>
<dbReference type="Gene3D" id="3.40.366.10">
    <property type="entry name" value="Malonyl-Coenzyme A Acyl Carrier Protein, domain 2"/>
    <property type="match status" value="1"/>
</dbReference>
<dbReference type="EMBL" id="JAAMOZ010000001">
    <property type="protein sequence ID" value="NIH56620.1"/>
    <property type="molecule type" value="Genomic_DNA"/>
</dbReference>
<dbReference type="RefSeq" id="WP_167165701.1">
    <property type="nucleotide sequence ID" value="NZ_BAAAOO010000015.1"/>
</dbReference>
<keyword evidence="4" id="KW-0808">Transferase</keyword>
<evidence type="ECO:0000259" key="3">
    <source>
        <dbReference type="SMART" id="SM00827"/>
    </source>
</evidence>
<proteinExistence type="predicted"/>
<protein>
    <submittedName>
        <fullName evidence="4">Acyl transferase domain-containing protein</fullName>
    </submittedName>
</protein>
<gene>
    <name evidence="4" type="ORF">FB473_001265</name>
</gene>
<reference evidence="4 5" key="1">
    <citation type="submission" date="2020-02" db="EMBL/GenBank/DDBJ databases">
        <title>Sequencing the genomes of 1000 actinobacteria strains.</title>
        <authorList>
            <person name="Klenk H.-P."/>
        </authorList>
    </citation>
    <scope>NUCLEOTIDE SEQUENCE [LARGE SCALE GENOMIC DNA]</scope>
    <source>
        <strain evidence="4 5">DSM 19609</strain>
    </source>
</reference>
<dbReference type="Pfam" id="PF00698">
    <property type="entry name" value="Acyl_transf_1"/>
    <property type="match status" value="1"/>
</dbReference>
<dbReference type="SMART" id="SM00827">
    <property type="entry name" value="PKS_AT"/>
    <property type="match status" value="1"/>
</dbReference>
<feature type="domain" description="Malonyl-CoA:ACP transacylase (MAT)" evidence="3">
    <location>
        <begin position="6"/>
        <end position="305"/>
    </location>
</feature>
<dbReference type="PANTHER" id="PTHR43775">
    <property type="entry name" value="FATTY ACID SYNTHASE"/>
    <property type="match status" value="1"/>
</dbReference>
<evidence type="ECO:0000313" key="4">
    <source>
        <dbReference type="EMBL" id="NIH56620.1"/>
    </source>
</evidence>
<dbReference type="InterPro" id="IPR016035">
    <property type="entry name" value="Acyl_Trfase/lysoPLipase"/>
</dbReference>
<sequence>MKRVFCYAGQGSQYYQMGRELYEGDRAFRAVFDRYDALASVHRRTRLAAVIYAKDRRASDPFEAIEDTHFAIPVIQLALTEMLDFKGYTPDVVIGTSLGEYVALVVAGRLSADALFKMLALQVSLLRSEFGDRRGEPGQGMASVFVKDDSESDSLVPFAGSFAGRVGQDTVVFSGLRPALDRIMDFCRLHGLLAQRMSVPYAFHNVLMERIRPGFVACCPEPDGPGSSITHMTCSVGPEQRDGREGLFDILRRPFDFHEAFMRLDKGESYHVSDLSPSGIFIRPVRASLGRVGAHESRVVPLLSVFGSDLTRLSAYQREGSSAASAS</sequence>
<keyword evidence="1" id="KW-0596">Phosphopantetheine</keyword>
<evidence type="ECO:0000256" key="2">
    <source>
        <dbReference type="ARBA" id="ARBA00022553"/>
    </source>
</evidence>
<keyword evidence="2" id="KW-0597">Phosphoprotein</keyword>
<dbReference type="InterPro" id="IPR014043">
    <property type="entry name" value="Acyl_transferase_dom"/>
</dbReference>
<dbReference type="InterPro" id="IPR001227">
    <property type="entry name" value="Ac_transferase_dom_sf"/>
</dbReference>
<dbReference type="InterPro" id="IPR050091">
    <property type="entry name" value="PKS_NRPS_Biosynth_Enz"/>
</dbReference>
<dbReference type="SUPFAM" id="SSF52151">
    <property type="entry name" value="FabD/lysophospholipase-like"/>
    <property type="match status" value="1"/>
</dbReference>
<accession>A0ABX0SF37</accession>
<dbReference type="Proteomes" id="UP000749311">
    <property type="component" value="Unassembled WGS sequence"/>
</dbReference>
<comment type="caution">
    <text evidence="4">The sequence shown here is derived from an EMBL/GenBank/DDBJ whole genome shotgun (WGS) entry which is preliminary data.</text>
</comment>
<keyword evidence="5" id="KW-1185">Reference proteome</keyword>
<evidence type="ECO:0000256" key="1">
    <source>
        <dbReference type="ARBA" id="ARBA00022450"/>
    </source>
</evidence>
<evidence type="ECO:0000313" key="5">
    <source>
        <dbReference type="Proteomes" id="UP000749311"/>
    </source>
</evidence>
<name>A0ABX0SF37_9ACTN</name>
<dbReference type="GO" id="GO:0016740">
    <property type="term" value="F:transferase activity"/>
    <property type="evidence" value="ECO:0007669"/>
    <property type="project" value="UniProtKB-KW"/>
</dbReference>